<dbReference type="SUPFAM" id="SSF55486">
    <property type="entry name" value="Metalloproteases ('zincins'), catalytic domain"/>
    <property type="match status" value="1"/>
</dbReference>
<evidence type="ECO:0000313" key="3">
    <source>
        <dbReference type="EMBL" id="RYM31448.1"/>
    </source>
</evidence>
<reference evidence="3 4" key="1">
    <citation type="submission" date="2019-02" db="EMBL/GenBank/DDBJ databases">
        <title>Genome sequence of the sea-ice species Brumimicrobium glaciale.</title>
        <authorList>
            <person name="Bowman J.P."/>
        </authorList>
    </citation>
    <scope>NUCLEOTIDE SEQUENCE [LARGE SCALE GENOMIC DNA]</scope>
    <source>
        <strain evidence="3 4">IC156</strain>
    </source>
</reference>
<dbReference type="Pfam" id="PF13583">
    <property type="entry name" value="Reprolysin_4"/>
    <property type="match status" value="1"/>
</dbReference>
<keyword evidence="1" id="KW-0732">Signal</keyword>
<dbReference type="Pfam" id="PF18962">
    <property type="entry name" value="Por_Secre_tail"/>
    <property type="match status" value="1"/>
</dbReference>
<dbReference type="AlphaFoldDB" id="A0A4Q4KFF5"/>
<dbReference type="Proteomes" id="UP000293952">
    <property type="component" value="Unassembled WGS sequence"/>
</dbReference>
<dbReference type="RefSeq" id="WP_130094912.1">
    <property type="nucleotide sequence ID" value="NZ_SETE01000008.1"/>
</dbReference>
<evidence type="ECO:0000256" key="1">
    <source>
        <dbReference type="ARBA" id="ARBA00022729"/>
    </source>
</evidence>
<accession>A0A4Q4KFF5</accession>
<feature type="domain" description="Secretion system C-terminal sorting" evidence="2">
    <location>
        <begin position="714"/>
        <end position="783"/>
    </location>
</feature>
<dbReference type="OrthoDB" id="1433593at2"/>
<dbReference type="NCBIfam" id="TIGR04183">
    <property type="entry name" value="Por_Secre_tail"/>
    <property type="match status" value="1"/>
</dbReference>
<proteinExistence type="predicted"/>
<comment type="caution">
    <text evidence="3">The sequence shown here is derived from an EMBL/GenBank/DDBJ whole genome shotgun (WGS) entry which is preliminary data.</text>
</comment>
<protein>
    <submittedName>
        <fullName evidence="3">T9SS type A sorting domain-containing protein</fullName>
    </submittedName>
</protein>
<dbReference type="EMBL" id="SETE01000008">
    <property type="protein sequence ID" value="RYM31448.1"/>
    <property type="molecule type" value="Genomic_DNA"/>
</dbReference>
<evidence type="ECO:0000313" key="4">
    <source>
        <dbReference type="Proteomes" id="UP000293952"/>
    </source>
</evidence>
<keyword evidence="4" id="KW-1185">Reference proteome</keyword>
<gene>
    <name evidence="3" type="ORF">ERX46_16195</name>
</gene>
<sequence>MKFKILFLILIIGFSNIALSQNLSSIFTNIDTLYIPGAVPGHISPLNANVTAIVSSSPCENPLLNFAVATEHQSGRVIAIGHEGILSNNNYNQSDNLQFLIQAMNWLNSTTKRVTLKEGWIDNFNSSAIQSELIGAGYTFNAPVGSITAAALSNTDILILGNDWNGTQPYSAAELTVLDNFVSNGSSIFIAGLGWSWPQNLNLYPMNQVANLFDFEYTTDAIYDQIHNVNGSPKLYNFYPDNASTVIPYCPSPYLNKNFKRGDTLRVLRLAVSTNGEFTQENGGASAIPQLLEDWLETINDIYGREFAIRFELIPNNDLLIFSDPATDPWQTLPPGSGGCTNAGLILNDQVQVIDSIIGDSNYDISHVVAGSPFGGGCAGGLKSGVSGGLDIPVTRHEMGHQFSQSHTINHPNNNNYETENGAWTIQGGNQQGHAHGVSYHQTSNLLVNSIPNKGTKISTGNTIPTVNAGSDHAIPISTPFTLTGTAVDTDLNDSLTYVWDNMNPGLPQSIPVGDDSQGAIFMRLLPDTISSRTFPKMSDVVANINANAQEQLPTQRRIMDIRLTVNDNHKMLYNGKMINASGTNSDDIQITVADAGPFEVTSQNTVGIVYDVWSNQMVTWNVNNTDLPPINTQSVKILLSVDGGYTYPIVLSQSTPNNGSAAVTIPDIPTTTTARIKVMPVDNIYFDINTKDFAIQQTTSTSEFDLIGNSINIYPNPAKESFTIDLPESMKFKTEIYGALGQLMMTEENVNTFDISKLSNGIYYVVVTDFDSNQKVRKKLIVSN</sequence>
<organism evidence="3 4">
    <name type="scientific">Brumimicrobium glaciale</name>
    <dbReference type="NCBI Taxonomy" id="200475"/>
    <lineage>
        <taxon>Bacteria</taxon>
        <taxon>Pseudomonadati</taxon>
        <taxon>Bacteroidota</taxon>
        <taxon>Flavobacteriia</taxon>
        <taxon>Flavobacteriales</taxon>
        <taxon>Crocinitomicaceae</taxon>
        <taxon>Brumimicrobium</taxon>
    </lineage>
</organism>
<name>A0A4Q4KFF5_9FLAO</name>
<evidence type="ECO:0000259" key="2">
    <source>
        <dbReference type="Pfam" id="PF18962"/>
    </source>
</evidence>
<dbReference type="InterPro" id="IPR026444">
    <property type="entry name" value="Secre_tail"/>
</dbReference>